<dbReference type="GO" id="GO:0005524">
    <property type="term" value="F:ATP binding"/>
    <property type="evidence" value="ECO:0007669"/>
    <property type="project" value="UniProtKB-KW"/>
</dbReference>
<dbReference type="RefSeq" id="XP_018703668.1">
    <property type="nucleotide sequence ID" value="XM_018849097.1"/>
</dbReference>
<dbReference type="EMBL" id="AZHB01000013">
    <property type="protein sequence ID" value="OAA61413.1"/>
    <property type="molecule type" value="Genomic_DNA"/>
</dbReference>
<dbReference type="Proteomes" id="UP000076744">
    <property type="component" value="Unassembled WGS sequence"/>
</dbReference>
<gene>
    <name evidence="10" type="ORF">ISF_05492</name>
</gene>
<dbReference type="PROSITE" id="PS50011">
    <property type="entry name" value="PROTEIN_KINASE_DOM"/>
    <property type="match status" value="1"/>
</dbReference>
<dbReference type="Pfam" id="PF01163">
    <property type="entry name" value="RIO1"/>
    <property type="match status" value="1"/>
</dbReference>
<dbReference type="AlphaFoldDB" id="A0A167UBD8"/>
<dbReference type="InterPro" id="IPR018934">
    <property type="entry name" value="RIO_dom"/>
</dbReference>
<reference evidence="10 11" key="1">
    <citation type="journal article" date="2016" name="Genome Biol. Evol.">
        <title>Divergent and convergent evolution of fungal pathogenicity.</title>
        <authorList>
            <person name="Shang Y."/>
            <person name="Xiao G."/>
            <person name="Zheng P."/>
            <person name="Cen K."/>
            <person name="Zhan S."/>
            <person name="Wang C."/>
        </authorList>
    </citation>
    <scope>NUCLEOTIDE SEQUENCE [LARGE SCALE GENOMIC DNA]</scope>
    <source>
        <strain evidence="10 11">ARSEF 2679</strain>
    </source>
</reference>
<dbReference type="STRING" id="1081104.A0A167UBD8"/>
<dbReference type="SUPFAM" id="SSF56112">
    <property type="entry name" value="Protein kinase-like (PK-like)"/>
    <property type="match status" value="1"/>
</dbReference>
<keyword evidence="3" id="KW-0808">Transferase</keyword>
<proteinExistence type="predicted"/>
<keyword evidence="6" id="KW-0067">ATP-binding</keyword>
<feature type="domain" description="Protein kinase" evidence="9">
    <location>
        <begin position="1"/>
        <end position="171"/>
    </location>
</feature>
<organism evidence="10 11">
    <name type="scientific">Cordyceps fumosorosea (strain ARSEF 2679)</name>
    <name type="common">Isaria fumosorosea</name>
    <dbReference type="NCBI Taxonomy" id="1081104"/>
    <lineage>
        <taxon>Eukaryota</taxon>
        <taxon>Fungi</taxon>
        <taxon>Dikarya</taxon>
        <taxon>Ascomycota</taxon>
        <taxon>Pezizomycotina</taxon>
        <taxon>Sordariomycetes</taxon>
        <taxon>Hypocreomycetidae</taxon>
        <taxon>Hypocreales</taxon>
        <taxon>Cordycipitaceae</taxon>
        <taxon>Cordyceps</taxon>
    </lineage>
</organism>
<dbReference type="Gene3D" id="1.10.510.10">
    <property type="entry name" value="Transferase(Phosphotransferase) domain 1"/>
    <property type="match status" value="1"/>
</dbReference>
<evidence type="ECO:0000313" key="11">
    <source>
        <dbReference type="Proteomes" id="UP000076744"/>
    </source>
</evidence>
<evidence type="ECO:0000256" key="5">
    <source>
        <dbReference type="ARBA" id="ARBA00022777"/>
    </source>
</evidence>
<dbReference type="InterPro" id="IPR000719">
    <property type="entry name" value="Prot_kinase_dom"/>
</dbReference>
<keyword evidence="5 10" id="KW-0418">Kinase</keyword>
<comment type="catalytic activity">
    <reaction evidence="7">
        <text>L-threonyl-[protein] + ATP = O-phospho-L-threonyl-[protein] + ADP + H(+)</text>
        <dbReference type="Rhea" id="RHEA:46608"/>
        <dbReference type="Rhea" id="RHEA-COMP:11060"/>
        <dbReference type="Rhea" id="RHEA-COMP:11605"/>
        <dbReference type="ChEBI" id="CHEBI:15378"/>
        <dbReference type="ChEBI" id="CHEBI:30013"/>
        <dbReference type="ChEBI" id="CHEBI:30616"/>
        <dbReference type="ChEBI" id="CHEBI:61977"/>
        <dbReference type="ChEBI" id="CHEBI:456216"/>
        <dbReference type="EC" id="2.7.11.1"/>
    </reaction>
</comment>
<comment type="caution">
    <text evidence="10">The sequence shown here is derived from an EMBL/GenBank/DDBJ whole genome shotgun (WGS) entry which is preliminary data.</text>
</comment>
<evidence type="ECO:0000256" key="2">
    <source>
        <dbReference type="ARBA" id="ARBA00022527"/>
    </source>
</evidence>
<evidence type="ECO:0000256" key="8">
    <source>
        <dbReference type="ARBA" id="ARBA00048679"/>
    </source>
</evidence>
<dbReference type="InterPro" id="IPR011009">
    <property type="entry name" value="Kinase-like_dom_sf"/>
</dbReference>
<evidence type="ECO:0000256" key="1">
    <source>
        <dbReference type="ARBA" id="ARBA00012513"/>
    </source>
</evidence>
<dbReference type="EC" id="2.7.11.1" evidence="1"/>
<dbReference type="GO" id="GO:0004674">
    <property type="term" value="F:protein serine/threonine kinase activity"/>
    <property type="evidence" value="ECO:0007669"/>
    <property type="project" value="UniProtKB-KW"/>
</dbReference>
<protein>
    <recommendedName>
        <fullName evidence="1">non-specific serine/threonine protein kinase</fullName>
        <ecNumber evidence="1">2.7.11.1</ecNumber>
    </recommendedName>
</protein>
<evidence type="ECO:0000256" key="3">
    <source>
        <dbReference type="ARBA" id="ARBA00022679"/>
    </source>
</evidence>
<keyword evidence="4" id="KW-0547">Nucleotide-binding</keyword>
<evidence type="ECO:0000256" key="6">
    <source>
        <dbReference type="ARBA" id="ARBA00022840"/>
    </source>
</evidence>
<comment type="catalytic activity">
    <reaction evidence="8">
        <text>L-seryl-[protein] + ATP = O-phospho-L-seryl-[protein] + ADP + H(+)</text>
        <dbReference type="Rhea" id="RHEA:17989"/>
        <dbReference type="Rhea" id="RHEA-COMP:9863"/>
        <dbReference type="Rhea" id="RHEA-COMP:11604"/>
        <dbReference type="ChEBI" id="CHEBI:15378"/>
        <dbReference type="ChEBI" id="CHEBI:29999"/>
        <dbReference type="ChEBI" id="CHEBI:30616"/>
        <dbReference type="ChEBI" id="CHEBI:83421"/>
        <dbReference type="ChEBI" id="CHEBI:456216"/>
        <dbReference type="EC" id="2.7.11.1"/>
    </reaction>
</comment>
<dbReference type="GeneID" id="30021784"/>
<dbReference type="OrthoDB" id="4062651at2759"/>
<evidence type="ECO:0000256" key="7">
    <source>
        <dbReference type="ARBA" id="ARBA00047899"/>
    </source>
</evidence>
<accession>A0A167UBD8</accession>
<keyword evidence="11" id="KW-1185">Reference proteome</keyword>
<evidence type="ECO:0000313" key="10">
    <source>
        <dbReference type="EMBL" id="OAA61413.1"/>
    </source>
</evidence>
<evidence type="ECO:0000256" key="4">
    <source>
        <dbReference type="ARBA" id="ARBA00022741"/>
    </source>
</evidence>
<evidence type="ECO:0000259" key="9">
    <source>
        <dbReference type="PROSITE" id="PS50011"/>
    </source>
</evidence>
<keyword evidence="2" id="KW-0723">Serine/threonine-protein kinase</keyword>
<name>A0A167UBD8_CORFA</name>
<sequence length="171" mass="19367">MMWKSSTLHDYGSHGSIRATDDATFPILKLAHPNDALSLQLIEREFHILVDLRKLGVPVVDFDQNPITCDGILYGYRMKELTKLEPGELYTRRKDARDALSLLHRAGYCHGDFHPSNMMKADDGRLILIDFGFSGRIGSPVPPFMPSWRFPTGRYCLDQDIAALEKYALPS</sequence>